<dbReference type="AlphaFoldDB" id="S9UM71"/>
<proteinExistence type="predicted"/>
<accession>S9UM71</accession>
<name>S9UM71_9TRYP</name>
<dbReference type="EMBL" id="ATMH01011741">
    <property type="protein sequence ID" value="EPY15801.1"/>
    <property type="molecule type" value="Genomic_DNA"/>
</dbReference>
<dbReference type="Proteomes" id="UP000015354">
    <property type="component" value="Unassembled WGS sequence"/>
</dbReference>
<reference evidence="1 2" key="1">
    <citation type="journal article" date="2013" name="PLoS ONE">
        <title>Predicting the Proteins of Angomonas deanei, Strigomonas culicis and Their Respective Endosymbionts Reveals New Aspects of the Trypanosomatidae Family.</title>
        <authorList>
            <person name="Motta M.C."/>
            <person name="Martins A.C."/>
            <person name="de Souza S.S."/>
            <person name="Catta-Preta C.M."/>
            <person name="Silva R."/>
            <person name="Klein C.C."/>
            <person name="de Almeida L.G."/>
            <person name="de Lima Cunha O."/>
            <person name="Ciapina L.P."/>
            <person name="Brocchi M."/>
            <person name="Colabardini A.C."/>
            <person name="de Araujo Lima B."/>
            <person name="Machado C.R."/>
            <person name="de Almeida Soares C.M."/>
            <person name="Probst C.M."/>
            <person name="de Menezes C.B."/>
            <person name="Thompson C.E."/>
            <person name="Bartholomeu D.C."/>
            <person name="Gradia D.F."/>
            <person name="Pavoni D.P."/>
            <person name="Grisard E.C."/>
            <person name="Fantinatti-Garboggini F."/>
            <person name="Marchini F.K."/>
            <person name="Rodrigues-Luiz G.F."/>
            <person name="Wagner G."/>
            <person name="Goldman G.H."/>
            <person name="Fietto J.L."/>
            <person name="Elias M.C."/>
            <person name="Goldman M.H."/>
            <person name="Sagot M.F."/>
            <person name="Pereira M."/>
            <person name="Stoco P.H."/>
            <person name="de Mendonca-Neto R.P."/>
            <person name="Teixeira S.M."/>
            <person name="Maciel T.E."/>
            <person name="de Oliveira Mendes T.A."/>
            <person name="Urmenyi T.P."/>
            <person name="de Souza W."/>
            <person name="Schenkman S."/>
            <person name="de Vasconcelos A.T."/>
        </authorList>
    </citation>
    <scope>NUCLEOTIDE SEQUENCE [LARGE SCALE GENOMIC DNA]</scope>
</reference>
<keyword evidence="2" id="KW-1185">Reference proteome</keyword>
<comment type="caution">
    <text evidence="1">The sequence shown here is derived from an EMBL/GenBank/DDBJ whole genome shotgun (WGS) entry which is preliminary data.</text>
</comment>
<sequence>MSKKKYNSTEPGSTHRWVLDPKDLVVLQSKDGECFAIDQNCARVSRFCRQYMDEAEMKIEKGMNGSTSPFMGPTATW</sequence>
<evidence type="ECO:0000313" key="2">
    <source>
        <dbReference type="Proteomes" id="UP000015354"/>
    </source>
</evidence>
<gene>
    <name evidence="1" type="ORF">STCU_11754</name>
</gene>
<organism evidence="1 2">
    <name type="scientific">Strigomonas culicis</name>
    <dbReference type="NCBI Taxonomy" id="28005"/>
    <lineage>
        <taxon>Eukaryota</taxon>
        <taxon>Discoba</taxon>
        <taxon>Euglenozoa</taxon>
        <taxon>Kinetoplastea</taxon>
        <taxon>Metakinetoplastina</taxon>
        <taxon>Trypanosomatida</taxon>
        <taxon>Trypanosomatidae</taxon>
        <taxon>Strigomonadinae</taxon>
        <taxon>Strigomonas</taxon>
    </lineage>
</organism>
<protein>
    <submittedName>
        <fullName evidence="1">Uncharacterized protein</fullName>
    </submittedName>
</protein>
<evidence type="ECO:0000313" key="1">
    <source>
        <dbReference type="EMBL" id="EPY15801.1"/>
    </source>
</evidence>